<evidence type="ECO:0000313" key="6">
    <source>
        <dbReference type="Ensembl" id="ENSOCUP00000005689.3"/>
    </source>
</evidence>
<dbReference type="eggNOG" id="ENOG502RU0A">
    <property type="taxonomic scope" value="Eukaryota"/>
</dbReference>
<dbReference type="Gene3D" id="2.60.40.10">
    <property type="entry name" value="Immunoglobulins"/>
    <property type="match status" value="1"/>
</dbReference>
<dbReference type="GO" id="GO:0002764">
    <property type="term" value="P:immune response-regulating signaling pathway"/>
    <property type="evidence" value="ECO:0007669"/>
    <property type="project" value="TreeGrafter"/>
</dbReference>
<dbReference type="Proteomes" id="UP000001811">
    <property type="component" value="Unplaced"/>
</dbReference>
<dbReference type="InterPro" id="IPR036179">
    <property type="entry name" value="Ig-like_dom_sf"/>
</dbReference>
<keyword evidence="7" id="KW-1185">Reference proteome</keyword>
<sequence>MGGGAQTPALTALLCLGLCRVPGDGAQAGTLPKPSIWADPGPLVAVGSPVTLWCQGSLQAEMYRVYKEGSPQPWEVRTQQDSRHKADFPITMSMSSYHTGQYWCVYRTSLGLSQPSDPLTLVVTGKGCPLPREAPAHRKKPSGVNGAAPPPPDMPLLSPAEMFPAPSLSAQPSLMVASGGTCPSPGAQSMTMPALPIC</sequence>
<dbReference type="HOGENOM" id="CLU_021100_1_3_1"/>
<evidence type="ECO:0000256" key="3">
    <source>
        <dbReference type="ARBA" id="ARBA00023319"/>
    </source>
</evidence>
<reference evidence="6 7" key="1">
    <citation type="journal article" date="2011" name="Nature">
        <title>A high-resolution map of human evolutionary constraint using 29 mammals.</title>
        <authorList>
            <person name="Lindblad-Toh K."/>
            <person name="Garber M."/>
            <person name="Zuk O."/>
            <person name="Lin M.F."/>
            <person name="Parker B.J."/>
            <person name="Washietl S."/>
            <person name="Kheradpour P."/>
            <person name="Ernst J."/>
            <person name="Jordan G."/>
            <person name="Mauceli E."/>
            <person name="Ward L.D."/>
            <person name="Lowe C.B."/>
            <person name="Holloway A.K."/>
            <person name="Clamp M."/>
            <person name="Gnerre S."/>
            <person name="Alfoldi J."/>
            <person name="Beal K."/>
            <person name="Chang J."/>
            <person name="Clawson H."/>
            <person name="Cuff J."/>
            <person name="Di Palma F."/>
            <person name="Fitzgerald S."/>
            <person name="Flicek P."/>
            <person name="Guttman M."/>
            <person name="Hubisz M.J."/>
            <person name="Jaffe D.B."/>
            <person name="Jungreis I."/>
            <person name="Kent W.J."/>
            <person name="Kostka D."/>
            <person name="Lara M."/>
            <person name="Martins A.L."/>
            <person name="Massingham T."/>
            <person name="Moltke I."/>
            <person name="Raney B.J."/>
            <person name="Rasmussen M.D."/>
            <person name="Robinson J."/>
            <person name="Stark A."/>
            <person name="Vilella A.J."/>
            <person name="Wen J."/>
            <person name="Xie X."/>
            <person name="Zody M.C."/>
            <person name="Baldwin J."/>
            <person name="Bloom T."/>
            <person name="Chin C.W."/>
            <person name="Heiman D."/>
            <person name="Nicol R."/>
            <person name="Nusbaum C."/>
            <person name="Young S."/>
            <person name="Wilkinson J."/>
            <person name="Worley K.C."/>
            <person name="Kovar C.L."/>
            <person name="Muzny D.M."/>
            <person name="Gibbs R.A."/>
            <person name="Cree A."/>
            <person name="Dihn H.H."/>
            <person name="Fowler G."/>
            <person name="Jhangiani S."/>
            <person name="Joshi V."/>
            <person name="Lee S."/>
            <person name="Lewis L.R."/>
            <person name="Nazareth L.V."/>
            <person name="Okwuonu G."/>
            <person name="Santibanez J."/>
            <person name="Warren W.C."/>
            <person name="Mardis E.R."/>
            <person name="Weinstock G.M."/>
            <person name="Wilson R.K."/>
            <person name="Delehaunty K."/>
            <person name="Dooling D."/>
            <person name="Fronik C."/>
            <person name="Fulton L."/>
            <person name="Fulton B."/>
            <person name="Graves T."/>
            <person name="Minx P."/>
            <person name="Sodergren E."/>
            <person name="Birney E."/>
            <person name="Margulies E.H."/>
            <person name="Herrero J."/>
            <person name="Green E.D."/>
            <person name="Haussler D."/>
            <person name="Siepel A."/>
            <person name="Goldman N."/>
            <person name="Pollard K.S."/>
            <person name="Pedersen J.S."/>
            <person name="Lander E.S."/>
            <person name="Kellis M."/>
        </authorList>
    </citation>
    <scope>NUCLEOTIDE SEQUENCE [LARGE SCALE GENOMIC DNA]</scope>
    <source>
        <strain evidence="7">Thorbecke</strain>
    </source>
</reference>
<dbReference type="FunFam" id="2.60.40.10:FF:000049">
    <property type="entry name" value="Leukocyte immunoglobulin-like receptor subfamily B member 1"/>
    <property type="match status" value="1"/>
</dbReference>
<keyword evidence="2" id="KW-1015">Disulfide bond</keyword>
<dbReference type="Pfam" id="PF13895">
    <property type="entry name" value="Ig_2"/>
    <property type="match status" value="1"/>
</dbReference>
<evidence type="ECO:0000256" key="4">
    <source>
        <dbReference type="SAM" id="MobiDB-lite"/>
    </source>
</evidence>
<reference evidence="6" key="3">
    <citation type="submission" date="2025-09" db="UniProtKB">
        <authorList>
            <consortium name="Ensembl"/>
        </authorList>
    </citation>
    <scope>IDENTIFICATION</scope>
    <source>
        <strain evidence="6">Thorbecke</strain>
    </source>
</reference>
<keyword evidence="3" id="KW-0393">Immunoglobulin domain</keyword>
<dbReference type="PANTHER" id="PTHR11738">
    <property type="entry name" value="MHC CLASS I NK CELL RECEPTOR"/>
    <property type="match status" value="1"/>
</dbReference>
<proteinExistence type="predicted"/>
<evidence type="ECO:0000313" key="7">
    <source>
        <dbReference type="Proteomes" id="UP000001811"/>
    </source>
</evidence>
<reference evidence="6" key="2">
    <citation type="submission" date="2025-08" db="UniProtKB">
        <authorList>
            <consortium name="Ensembl"/>
        </authorList>
    </citation>
    <scope>IDENTIFICATION</scope>
    <source>
        <strain evidence="6">Thorbecke</strain>
    </source>
</reference>
<dbReference type="Bgee" id="ENSOCUG00000027285">
    <property type="expression patterns" value="Expressed in blood and 10 other cell types or tissues"/>
</dbReference>
<dbReference type="GO" id="GO:0032396">
    <property type="term" value="F:inhibitory MHC class I receptor activity"/>
    <property type="evidence" value="ECO:0007669"/>
    <property type="project" value="TreeGrafter"/>
</dbReference>
<dbReference type="InterPro" id="IPR013783">
    <property type="entry name" value="Ig-like_fold"/>
</dbReference>
<organism evidence="6 7">
    <name type="scientific">Oryctolagus cuniculus</name>
    <name type="common">Rabbit</name>
    <dbReference type="NCBI Taxonomy" id="9986"/>
    <lineage>
        <taxon>Eukaryota</taxon>
        <taxon>Metazoa</taxon>
        <taxon>Chordata</taxon>
        <taxon>Craniata</taxon>
        <taxon>Vertebrata</taxon>
        <taxon>Euteleostomi</taxon>
        <taxon>Mammalia</taxon>
        <taxon>Eutheria</taxon>
        <taxon>Euarchontoglires</taxon>
        <taxon>Glires</taxon>
        <taxon>Lagomorpha</taxon>
        <taxon>Leporidae</taxon>
        <taxon>Oryctolagus</taxon>
    </lineage>
</organism>
<accession>G1SRA3</accession>
<dbReference type="GeneTree" id="ENSGT01100000263478"/>
<keyword evidence="1 5" id="KW-0732">Signal</keyword>
<evidence type="ECO:0000256" key="2">
    <source>
        <dbReference type="ARBA" id="ARBA00023157"/>
    </source>
</evidence>
<dbReference type="SUPFAM" id="SSF48726">
    <property type="entry name" value="Immunoglobulin"/>
    <property type="match status" value="1"/>
</dbReference>
<feature type="region of interest" description="Disordered" evidence="4">
    <location>
        <begin position="132"/>
        <end position="153"/>
    </location>
</feature>
<protein>
    <submittedName>
        <fullName evidence="6">Uncharacterized protein</fullName>
    </submittedName>
</protein>
<feature type="chain" id="PRO_5023865273" evidence="5">
    <location>
        <begin position="26"/>
        <end position="198"/>
    </location>
</feature>
<name>G1SRA3_RABIT</name>
<dbReference type="GO" id="GO:0019221">
    <property type="term" value="P:cytokine-mediated signaling pathway"/>
    <property type="evidence" value="ECO:0007669"/>
    <property type="project" value="TreeGrafter"/>
</dbReference>
<feature type="signal peptide" evidence="5">
    <location>
        <begin position="1"/>
        <end position="25"/>
    </location>
</feature>
<evidence type="ECO:0000256" key="1">
    <source>
        <dbReference type="ARBA" id="ARBA00022729"/>
    </source>
</evidence>
<dbReference type="InterPro" id="IPR050412">
    <property type="entry name" value="Ig-like_Receptors_ImmuneReg"/>
</dbReference>
<evidence type="ECO:0000256" key="5">
    <source>
        <dbReference type="SAM" id="SignalP"/>
    </source>
</evidence>
<dbReference type="AlphaFoldDB" id="G1SRA3"/>
<dbReference type="GO" id="GO:0005886">
    <property type="term" value="C:plasma membrane"/>
    <property type="evidence" value="ECO:0007669"/>
    <property type="project" value="TreeGrafter"/>
</dbReference>
<dbReference type="Ensembl" id="ENSOCUT00000006583.3">
    <property type="protein sequence ID" value="ENSOCUP00000005689.3"/>
    <property type="gene ID" value="ENSOCUG00000027285.3"/>
</dbReference>
<dbReference type="PANTHER" id="PTHR11738:SF88">
    <property type="entry name" value="IG-LIKE DOMAIN-CONTAINING PROTEIN"/>
    <property type="match status" value="1"/>
</dbReference>